<keyword evidence="3" id="KW-1185">Reference proteome</keyword>
<dbReference type="OrthoDB" id="1750420at2759"/>
<evidence type="ECO:0000256" key="1">
    <source>
        <dbReference type="RuleBase" id="RU367079"/>
    </source>
</evidence>
<protein>
    <recommendedName>
        <fullName evidence="1">Exocyst complex component Sec8</fullName>
    </recommendedName>
</protein>
<proteinExistence type="inferred from homology"/>
<evidence type="ECO:0000313" key="3">
    <source>
        <dbReference type="Proteomes" id="UP000250321"/>
    </source>
</evidence>
<dbReference type="PANTHER" id="PTHR14146">
    <property type="entry name" value="EXOCYST COMPLEX COMPONENT 4"/>
    <property type="match status" value="1"/>
</dbReference>
<keyword evidence="1" id="KW-0268">Exocytosis</keyword>
<dbReference type="EMBL" id="PJQY01000312">
    <property type="protein sequence ID" value="PQQ13189.1"/>
    <property type="molecule type" value="Genomic_DNA"/>
</dbReference>
<dbReference type="GO" id="GO:0000145">
    <property type="term" value="C:exocyst"/>
    <property type="evidence" value="ECO:0007669"/>
    <property type="project" value="UniProtKB-UniRule"/>
</dbReference>
<dbReference type="GO" id="GO:0090522">
    <property type="term" value="P:vesicle tethering involved in exocytosis"/>
    <property type="evidence" value="ECO:0007669"/>
    <property type="project" value="UniProtKB-UniRule"/>
</dbReference>
<dbReference type="GO" id="GO:0006893">
    <property type="term" value="P:Golgi to plasma membrane transport"/>
    <property type="evidence" value="ECO:0007669"/>
    <property type="project" value="TreeGrafter"/>
</dbReference>
<keyword evidence="1" id="KW-0653">Protein transport</keyword>
<comment type="caution">
    <text evidence="2">The sequence shown here is derived from an EMBL/GenBank/DDBJ whole genome shotgun (WGS) entry which is preliminary data.</text>
</comment>
<dbReference type="InterPro" id="IPR039682">
    <property type="entry name" value="Sec8/EXOC4"/>
</dbReference>
<keyword evidence="1" id="KW-0813">Transport</keyword>
<dbReference type="GO" id="GO:0006612">
    <property type="term" value="P:protein targeting to membrane"/>
    <property type="evidence" value="ECO:0007669"/>
    <property type="project" value="UniProtKB-UniRule"/>
</dbReference>
<reference evidence="2 3" key="1">
    <citation type="submission" date="2018-02" db="EMBL/GenBank/DDBJ databases">
        <title>Draft genome of wild Prunus yedoensis var. nudiflora.</title>
        <authorList>
            <person name="Baek S."/>
            <person name="Kim J.-H."/>
            <person name="Choi K."/>
            <person name="Kim G.-B."/>
            <person name="Cho A."/>
            <person name="Jang H."/>
            <person name="Shin C.-H."/>
            <person name="Yu H.-J."/>
            <person name="Mun J.-H."/>
        </authorList>
    </citation>
    <scope>NUCLEOTIDE SEQUENCE [LARGE SCALE GENOMIC DNA]</scope>
    <source>
        <strain evidence="3">cv. Jeju island</strain>
        <tissue evidence="2">Leaf</tissue>
    </source>
</reference>
<evidence type="ECO:0000313" key="2">
    <source>
        <dbReference type="EMBL" id="PQQ13189.1"/>
    </source>
</evidence>
<dbReference type="AlphaFoldDB" id="A0A314Z2K6"/>
<dbReference type="Proteomes" id="UP000250321">
    <property type="component" value="Unassembled WGS sequence"/>
</dbReference>
<organism evidence="2 3">
    <name type="scientific">Prunus yedoensis var. nudiflora</name>
    <dbReference type="NCBI Taxonomy" id="2094558"/>
    <lineage>
        <taxon>Eukaryota</taxon>
        <taxon>Viridiplantae</taxon>
        <taxon>Streptophyta</taxon>
        <taxon>Embryophyta</taxon>
        <taxon>Tracheophyta</taxon>
        <taxon>Spermatophyta</taxon>
        <taxon>Magnoliopsida</taxon>
        <taxon>eudicotyledons</taxon>
        <taxon>Gunneridae</taxon>
        <taxon>Pentapetalae</taxon>
        <taxon>rosids</taxon>
        <taxon>fabids</taxon>
        <taxon>Rosales</taxon>
        <taxon>Rosaceae</taxon>
        <taxon>Amygdaloideae</taxon>
        <taxon>Amygdaleae</taxon>
        <taxon>Prunus</taxon>
    </lineage>
</organism>
<comment type="similarity">
    <text evidence="1">Belongs to the SEC8 family.</text>
</comment>
<dbReference type="GO" id="GO:0015031">
    <property type="term" value="P:protein transport"/>
    <property type="evidence" value="ECO:0007669"/>
    <property type="project" value="UniProtKB-KW"/>
</dbReference>
<name>A0A314Z2K6_PRUYE</name>
<sequence>MAPAGKGQAAAKELLDSILDAVVLIFEREPYCCWELLESKSCVQMDMSTPKSMPTDANWSPDLEASQVTGGDNIGFPLTVLQSKCQQLICEIMRATPKAASADAAVQTARLGNIESDNMVGNVFIITD</sequence>
<accession>A0A314Z2K6</accession>
<gene>
    <name evidence="2" type="ORF">Pyn_03296</name>
</gene>
<dbReference type="PANTHER" id="PTHR14146:SF0">
    <property type="entry name" value="EXOCYST COMPLEX COMPONENT 4"/>
    <property type="match status" value="1"/>
</dbReference>
<comment type="function">
    <text evidence="1">Component of the exocyst complex involved in the docking of exocytic vesicles with fusion sites on the plasma membrane.</text>
</comment>
<dbReference type="STRING" id="2094558.A0A314Z2K6"/>